<reference evidence="1" key="1">
    <citation type="journal article" date="2024" name="Nature">
        <title>Anoxygenic phototroph of the Chloroflexota uses a type I reaction centre.</title>
        <authorList>
            <person name="Tsuji J.M."/>
            <person name="Shaw N.A."/>
            <person name="Nagashima S."/>
            <person name="Venkiteswaran J.J."/>
            <person name="Schiff S.L."/>
            <person name="Watanabe T."/>
            <person name="Fukui M."/>
            <person name="Hanada S."/>
            <person name="Tank M."/>
            <person name="Neufeld J.D."/>
        </authorList>
    </citation>
    <scope>NUCLEOTIDE SEQUENCE</scope>
    <source>
        <strain evidence="1">L227-S17</strain>
    </source>
</reference>
<name>A0ABY9B554_9CHLR</name>
<accession>A0ABY9B554</accession>
<organism evidence="1 2">
    <name type="scientific">Candidatus Chlorohelix allophototropha</name>
    <dbReference type="NCBI Taxonomy" id="3003348"/>
    <lineage>
        <taxon>Bacteria</taxon>
        <taxon>Bacillati</taxon>
        <taxon>Chloroflexota</taxon>
        <taxon>Chloroflexia</taxon>
        <taxon>Candidatus Chloroheliales</taxon>
        <taxon>Candidatus Chloroheliaceae</taxon>
        <taxon>Candidatus Chlorohelix</taxon>
    </lineage>
</organism>
<evidence type="ECO:0000313" key="1">
    <source>
        <dbReference type="EMBL" id="WJW68329.1"/>
    </source>
</evidence>
<sequence length="93" mass="10849">MENKLHWVRDVVFGEAASTLHRGEGPHILAILRNLTLWVQGHPFLRGWLRTRLGLLYPFRHLAKLGKIFMMGCFAHGLPPKILDRIVIWRVCR</sequence>
<gene>
    <name evidence="1" type="ORF">OZ401_003938</name>
</gene>
<evidence type="ECO:0000313" key="2">
    <source>
        <dbReference type="Proteomes" id="UP001431572"/>
    </source>
</evidence>
<keyword evidence="2" id="KW-1185">Reference proteome</keyword>
<proteinExistence type="predicted"/>
<protein>
    <recommendedName>
        <fullName evidence="3">Transposase</fullName>
    </recommendedName>
</protein>
<dbReference type="RefSeq" id="WP_341470234.1">
    <property type="nucleotide sequence ID" value="NZ_CP128400.1"/>
</dbReference>
<dbReference type="Proteomes" id="UP001431572">
    <property type="component" value="Chromosome 2"/>
</dbReference>
<dbReference type="EMBL" id="CP128400">
    <property type="protein sequence ID" value="WJW68329.1"/>
    <property type="molecule type" value="Genomic_DNA"/>
</dbReference>
<evidence type="ECO:0008006" key="3">
    <source>
        <dbReference type="Google" id="ProtNLM"/>
    </source>
</evidence>